<dbReference type="Proteomes" id="UP001327560">
    <property type="component" value="Chromosome 4"/>
</dbReference>
<reference evidence="17 18" key="1">
    <citation type="submission" date="2023-10" db="EMBL/GenBank/DDBJ databases">
        <title>Chromosome-scale genome assembly provides insights into flower coloration mechanisms of Canna indica.</title>
        <authorList>
            <person name="Li C."/>
        </authorList>
    </citation>
    <scope>NUCLEOTIDE SEQUENCE [LARGE SCALE GENOMIC DNA]</scope>
    <source>
        <tissue evidence="17">Flower</tissue>
    </source>
</reference>
<comment type="subcellular location">
    <subcellularLocation>
        <location evidence="1 16">Golgi apparatus membrane</location>
        <topology evidence="1 16">Single-pass type II membrane protein</topology>
    </subcellularLocation>
</comment>
<evidence type="ECO:0000313" key="17">
    <source>
        <dbReference type="EMBL" id="WOL05309.1"/>
    </source>
</evidence>
<comment type="similarity">
    <text evidence="3 16">Belongs to the glycosyltransferase 13 family.</text>
</comment>
<dbReference type="SUPFAM" id="SSF53448">
    <property type="entry name" value="Nucleotide-diphospho-sugar transferases"/>
    <property type="match status" value="1"/>
</dbReference>
<evidence type="ECO:0000256" key="3">
    <source>
        <dbReference type="ARBA" id="ARBA00006492"/>
    </source>
</evidence>
<comment type="pathway">
    <text evidence="2 16">Protein modification; protein glycosylation.</text>
</comment>
<evidence type="ECO:0000256" key="10">
    <source>
        <dbReference type="ARBA" id="ARBA00023034"/>
    </source>
</evidence>
<evidence type="ECO:0000256" key="14">
    <source>
        <dbReference type="ARBA" id="ARBA00041712"/>
    </source>
</evidence>
<comment type="catalytic activity">
    <reaction evidence="15 16">
        <text>N(4)-(alpha-D-Man-(1-&gt;3)-[alpha-D-Man-(1-&gt;3)-[alpha-D-Man-(1-&gt;6)]-alpha-D-Man-(1-&gt;6)]-beta-D-Man-(1-&gt;4)-beta-D-GlcNAc-(1-&gt;4)-beta-D-GlcNAc)-L-asparaginyl-[protein] (N-glucan mannose isomer 5A1,2) + UDP-N-acetyl-alpha-D-glucosamine = N(4)-{beta-D-GlcNAc-(1-&gt;2)-alpha-D-Man-(1-&gt;3)-[alpha-D-Man-(1-&gt;3)-[alpha-D-Man-(1-&gt;6)]-alpha-D-Man-(1-&gt;6)]-beta-D-Man-(1-&gt;4)-beta-D-GlcNAc-(1-&gt;4)-beta-D-GlcNAc}-L-asparaginyl-[protein] + UDP + H(+)</text>
        <dbReference type="Rhea" id="RHEA:11456"/>
        <dbReference type="Rhea" id="RHEA-COMP:14367"/>
        <dbReference type="Rhea" id="RHEA-COMP:14368"/>
        <dbReference type="ChEBI" id="CHEBI:15378"/>
        <dbReference type="ChEBI" id="CHEBI:57705"/>
        <dbReference type="ChEBI" id="CHEBI:58223"/>
        <dbReference type="ChEBI" id="CHEBI:59087"/>
        <dbReference type="ChEBI" id="CHEBI:60625"/>
        <dbReference type="EC" id="2.4.1.101"/>
    </reaction>
</comment>
<gene>
    <name evidence="17" type="ORF">Cni_G14037</name>
</gene>
<dbReference type="PANTHER" id="PTHR10468:SF0">
    <property type="entry name" value="ALPHA-1,3-MANNOSYL-GLYCOPROTEIN 2-BETA-N-ACETYLGLUCOSAMINYLTRANSFERASE"/>
    <property type="match status" value="1"/>
</dbReference>
<keyword evidence="5" id="KW-0808">Transferase</keyword>
<evidence type="ECO:0000256" key="5">
    <source>
        <dbReference type="ARBA" id="ARBA00022679"/>
    </source>
</evidence>
<keyword evidence="8 16" id="KW-0735">Signal-anchor</keyword>
<dbReference type="Gene3D" id="3.10.180.20">
    <property type="entry name" value="N-Acetylglucosaminyltransferase I, Domain 2"/>
    <property type="match status" value="1"/>
</dbReference>
<keyword evidence="9" id="KW-1133">Transmembrane helix</keyword>
<organism evidence="17 18">
    <name type="scientific">Canna indica</name>
    <name type="common">Indian-shot</name>
    <dbReference type="NCBI Taxonomy" id="4628"/>
    <lineage>
        <taxon>Eukaryota</taxon>
        <taxon>Viridiplantae</taxon>
        <taxon>Streptophyta</taxon>
        <taxon>Embryophyta</taxon>
        <taxon>Tracheophyta</taxon>
        <taxon>Spermatophyta</taxon>
        <taxon>Magnoliopsida</taxon>
        <taxon>Liliopsida</taxon>
        <taxon>Zingiberales</taxon>
        <taxon>Cannaceae</taxon>
        <taxon>Canna</taxon>
    </lineage>
</organism>
<protein>
    <recommendedName>
        <fullName evidence="13 16">Alpha-1,3-mannosyl-glycoprotein 2-beta-N-acetylglucosaminyltransferase</fullName>
        <shortName evidence="16">GNT-I</shortName>
        <shortName evidence="16">GlcNAc-T I</shortName>
        <ecNumber evidence="13 16">2.4.1.101</ecNumber>
    </recommendedName>
    <alternativeName>
        <fullName evidence="14 16">N-glycosyl-oligosaccharide-glycoprotein N-acetylglucosaminyltransferase I</fullName>
    </alternativeName>
</protein>
<evidence type="ECO:0000256" key="9">
    <source>
        <dbReference type="ARBA" id="ARBA00022989"/>
    </source>
</evidence>
<keyword evidence="18" id="KW-1185">Reference proteome</keyword>
<dbReference type="FunFam" id="3.10.180.20:FF:000002">
    <property type="entry name" value="Alpha-1,3-mannosyl-glycoprotein 2-beta-N-acetylglucosaminyltransferase"/>
    <property type="match status" value="1"/>
</dbReference>
<dbReference type="AlphaFoldDB" id="A0AAQ3QC07"/>
<evidence type="ECO:0000256" key="16">
    <source>
        <dbReference type="RuleBase" id="RU368119"/>
    </source>
</evidence>
<dbReference type="Pfam" id="PF03071">
    <property type="entry name" value="GNT-I"/>
    <property type="match status" value="1"/>
</dbReference>
<accession>A0AAQ3QC07</accession>
<dbReference type="InterPro" id="IPR004139">
    <property type="entry name" value="Glyco_trans_13"/>
</dbReference>
<evidence type="ECO:0000256" key="4">
    <source>
        <dbReference type="ARBA" id="ARBA00022676"/>
    </source>
</evidence>
<dbReference type="EC" id="2.4.1.101" evidence="13 16"/>
<evidence type="ECO:0000256" key="15">
    <source>
        <dbReference type="ARBA" id="ARBA00049421"/>
    </source>
</evidence>
<proteinExistence type="inferred from homology"/>
<evidence type="ECO:0000313" key="18">
    <source>
        <dbReference type="Proteomes" id="UP001327560"/>
    </source>
</evidence>
<keyword evidence="11" id="KW-0472">Membrane</keyword>
<evidence type="ECO:0000256" key="12">
    <source>
        <dbReference type="ARBA" id="ARBA00023211"/>
    </source>
</evidence>
<keyword evidence="12 16" id="KW-0464">Manganese</keyword>
<dbReference type="InterPro" id="IPR052261">
    <property type="entry name" value="Glycosyltransferase_13"/>
</dbReference>
<evidence type="ECO:0000256" key="8">
    <source>
        <dbReference type="ARBA" id="ARBA00022968"/>
    </source>
</evidence>
<sequence length="124" mass="14616">MGQFFSQYLEPIKLNDVQVDWKSADLSFLMKDNYLSYFAKMVSNARPIREPEIILKAKNIDSDIRIQYNDQQHFEQIAGQFGIFEEWKDGIPRTAYKGVVVFRYRTLQRIFLVGPDSMRQLGLE</sequence>
<evidence type="ECO:0000256" key="11">
    <source>
        <dbReference type="ARBA" id="ARBA00023136"/>
    </source>
</evidence>
<keyword evidence="4 16" id="KW-0328">Glycosyltransferase</keyword>
<name>A0AAQ3QC07_9LILI</name>
<dbReference type="GO" id="GO:0000139">
    <property type="term" value="C:Golgi membrane"/>
    <property type="evidence" value="ECO:0007669"/>
    <property type="project" value="UniProtKB-SubCell"/>
</dbReference>
<evidence type="ECO:0000256" key="1">
    <source>
        <dbReference type="ARBA" id="ARBA00004323"/>
    </source>
</evidence>
<comment type="cofactor">
    <cofactor evidence="16">
        <name>Mn(2+)</name>
        <dbReference type="ChEBI" id="CHEBI:29035"/>
    </cofactor>
    <text evidence="16">The cofactor is mostly bound to the substrate.</text>
</comment>
<evidence type="ECO:0000256" key="2">
    <source>
        <dbReference type="ARBA" id="ARBA00004922"/>
    </source>
</evidence>
<dbReference type="InterPro" id="IPR029044">
    <property type="entry name" value="Nucleotide-diphossugar_trans"/>
</dbReference>
<dbReference type="GO" id="GO:0003827">
    <property type="term" value="F:alpha-1,3-mannosylglycoprotein 2-beta-N-acetylglucosaminyltransferase activity"/>
    <property type="evidence" value="ECO:0007669"/>
    <property type="project" value="UniProtKB-UniRule"/>
</dbReference>
<evidence type="ECO:0000256" key="6">
    <source>
        <dbReference type="ARBA" id="ARBA00022692"/>
    </source>
</evidence>
<keyword evidence="6" id="KW-0812">Transmembrane</keyword>
<dbReference type="PANTHER" id="PTHR10468">
    <property type="entry name" value="PROTEIN O-LINKED-MANNOSE BETA-1,2-N-ACETYLGLUCOSAMINYLTRANSFERASE 1/ALPHA-1,3-MANNOSYL-GLYCOPROTEIN 2-BETA-N-ACETYLGLUCOSAMINYLTRANSFERASE"/>
    <property type="match status" value="1"/>
</dbReference>
<comment type="function">
    <text evidence="16">Initiates complex N-linked carbohydrate formation. Essential for the conversion of high-mannose to hybrid and complex N-glycans.</text>
</comment>
<evidence type="ECO:0000256" key="7">
    <source>
        <dbReference type="ARBA" id="ARBA00022723"/>
    </source>
</evidence>
<keyword evidence="7 16" id="KW-0479">Metal-binding</keyword>
<keyword evidence="10 16" id="KW-0333">Golgi apparatus</keyword>
<evidence type="ECO:0000256" key="13">
    <source>
        <dbReference type="ARBA" id="ARBA00038949"/>
    </source>
</evidence>
<dbReference type="EMBL" id="CP136893">
    <property type="protein sequence ID" value="WOL05309.1"/>
    <property type="molecule type" value="Genomic_DNA"/>
</dbReference>
<dbReference type="GO" id="GO:0030145">
    <property type="term" value="F:manganese ion binding"/>
    <property type="evidence" value="ECO:0007669"/>
    <property type="project" value="UniProtKB-UniRule"/>
</dbReference>